<keyword evidence="4" id="KW-1185">Reference proteome</keyword>
<dbReference type="OrthoDB" id="9256030at2"/>
<name>A0A366HMG6_9BACT</name>
<feature type="transmembrane region" description="Helical" evidence="2">
    <location>
        <begin position="162"/>
        <end position="183"/>
    </location>
</feature>
<sequence>MAIPADLQLKAQKAAVTAKLLKDAAAKGLEAAEKVKAAEAAERKAGGLEEAAQKSRETASKAAPKDTALDKQADKDATAAEQARTEASQLRREAEEAQLETEALYKAAQPESFKSKLLSGFNLGVGILIFVGAIVTVMILSVANDDSALLTKLAETDAARGLVTFLITASAVGIAFMLIYHAFSEVSNAENFRMAREIFMSLVGILGTIVGFYFGAADKAVPAGAQNPGVTLPGAAGQGAVSEVPQIADIVRNGDTWKTNLKGGTPPYKWALTADASTGIASQGKEGQPEGELTITVPGAKAAGAVTLTVEDSKKKQGSKIVQVEKAGP</sequence>
<dbReference type="EMBL" id="QNRR01000004">
    <property type="protein sequence ID" value="RBP44348.1"/>
    <property type="molecule type" value="Genomic_DNA"/>
</dbReference>
<reference evidence="3 4" key="1">
    <citation type="submission" date="2018-06" db="EMBL/GenBank/DDBJ databases">
        <title>Genomic Encyclopedia of Type Strains, Phase IV (KMG-IV): sequencing the most valuable type-strain genomes for metagenomic binning, comparative biology and taxonomic classification.</title>
        <authorList>
            <person name="Goeker M."/>
        </authorList>
    </citation>
    <scope>NUCLEOTIDE SEQUENCE [LARGE SCALE GENOMIC DNA]</scope>
    <source>
        <strain evidence="3 4">DSM 25532</strain>
    </source>
</reference>
<evidence type="ECO:0000313" key="3">
    <source>
        <dbReference type="EMBL" id="RBP44348.1"/>
    </source>
</evidence>
<feature type="region of interest" description="Disordered" evidence="1">
    <location>
        <begin position="40"/>
        <end position="93"/>
    </location>
</feature>
<evidence type="ECO:0000256" key="1">
    <source>
        <dbReference type="SAM" id="MobiDB-lite"/>
    </source>
</evidence>
<dbReference type="Proteomes" id="UP000253426">
    <property type="component" value="Unassembled WGS sequence"/>
</dbReference>
<organism evidence="3 4">
    <name type="scientific">Roseimicrobium gellanilyticum</name>
    <dbReference type="NCBI Taxonomy" id="748857"/>
    <lineage>
        <taxon>Bacteria</taxon>
        <taxon>Pseudomonadati</taxon>
        <taxon>Verrucomicrobiota</taxon>
        <taxon>Verrucomicrobiia</taxon>
        <taxon>Verrucomicrobiales</taxon>
        <taxon>Verrucomicrobiaceae</taxon>
        <taxon>Roseimicrobium</taxon>
    </lineage>
</organism>
<keyword evidence="2" id="KW-0472">Membrane</keyword>
<proteinExistence type="predicted"/>
<feature type="transmembrane region" description="Helical" evidence="2">
    <location>
        <begin position="121"/>
        <end position="142"/>
    </location>
</feature>
<feature type="transmembrane region" description="Helical" evidence="2">
    <location>
        <begin position="195"/>
        <end position="216"/>
    </location>
</feature>
<protein>
    <submittedName>
        <fullName evidence="3">Uncharacterized protein</fullName>
    </submittedName>
</protein>
<dbReference type="RefSeq" id="WP_113958761.1">
    <property type="nucleotide sequence ID" value="NZ_QNRR01000004.1"/>
</dbReference>
<keyword evidence="2" id="KW-0812">Transmembrane</keyword>
<dbReference type="AlphaFoldDB" id="A0A366HMG6"/>
<accession>A0A366HMG6</accession>
<keyword evidence="2" id="KW-1133">Transmembrane helix</keyword>
<comment type="caution">
    <text evidence="3">The sequence shown here is derived from an EMBL/GenBank/DDBJ whole genome shotgun (WGS) entry which is preliminary data.</text>
</comment>
<evidence type="ECO:0000256" key="2">
    <source>
        <dbReference type="SAM" id="Phobius"/>
    </source>
</evidence>
<feature type="compositionally biased region" description="Basic and acidic residues" evidence="1">
    <location>
        <begin position="40"/>
        <end position="78"/>
    </location>
</feature>
<gene>
    <name evidence="3" type="ORF">DES53_104167</name>
</gene>
<evidence type="ECO:0000313" key="4">
    <source>
        <dbReference type="Proteomes" id="UP000253426"/>
    </source>
</evidence>